<keyword evidence="5 13" id="KW-0808">Transferase</keyword>
<name>A0A3B0Z885_9ZZZZ</name>
<comment type="subunit">
    <text evidence="3">Homodimer.</text>
</comment>
<dbReference type="GO" id="GO:0004594">
    <property type="term" value="F:pantothenate kinase activity"/>
    <property type="evidence" value="ECO:0007669"/>
    <property type="project" value="InterPro"/>
</dbReference>
<keyword evidence="7 13" id="KW-0418">Kinase</keyword>
<gene>
    <name evidence="13" type="ORF">MNBD_GAMMA17-699</name>
</gene>
<organism evidence="13">
    <name type="scientific">hydrothermal vent metagenome</name>
    <dbReference type="NCBI Taxonomy" id="652676"/>
    <lineage>
        <taxon>unclassified sequences</taxon>
        <taxon>metagenomes</taxon>
        <taxon>ecological metagenomes</taxon>
    </lineage>
</organism>
<evidence type="ECO:0000313" key="13">
    <source>
        <dbReference type="EMBL" id="VAW89608.1"/>
    </source>
</evidence>
<keyword evidence="4" id="KW-0963">Cytoplasm</keyword>
<dbReference type="GO" id="GO:0015937">
    <property type="term" value="P:coenzyme A biosynthetic process"/>
    <property type="evidence" value="ECO:0007669"/>
    <property type="project" value="UniProtKB-KW"/>
</dbReference>
<keyword evidence="8" id="KW-0067">ATP-binding</keyword>
<evidence type="ECO:0000256" key="3">
    <source>
        <dbReference type="ARBA" id="ARBA00011738"/>
    </source>
</evidence>
<keyword evidence="10" id="KW-0173">Coenzyme A biosynthesis</keyword>
<evidence type="ECO:0000256" key="1">
    <source>
        <dbReference type="ARBA" id="ARBA00001958"/>
    </source>
</evidence>
<sequence>MILLLDIGNTRIKWGGLVGGEFLPGSALQRGDGDVTSMISAVEGKQYCPSHVVVSNVAQDEYHARLVSEVGRRWGCEVEFVATQATAFGVVNGYDEPQRLGVDRWLALIAARQVVDGALCVIDCGTALTVDLLTQEGVHLGGIIVPGVTLMREALVNNTEGLDVTSEWQAEDGGLLMARNTADAIAGGAHYSLVALIDRAVLDARTLLDNDLSVVLTGGDANTLKTHLKCDSLFEPDLVLKGLAVVAKVVKQ</sequence>
<evidence type="ECO:0000256" key="11">
    <source>
        <dbReference type="ARBA" id="ARBA00038036"/>
    </source>
</evidence>
<dbReference type="HAMAP" id="MF_01274">
    <property type="entry name" value="Pantothen_kinase_3"/>
    <property type="match status" value="1"/>
</dbReference>
<evidence type="ECO:0000256" key="6">
    <source>
        <dbReference type="ARBA" id="ARBA00022741"/>
    </source>
</evidence>
<dbReference type="SUPFAM" id="SSF53067">
    <property type="entry name" value="Actin-like ATPase domain"/>
    <property type="match status" value="2"/>
</dbReference>
<evidence type="ECO:0000256" key="7">
    <source>
        <dbReference type="ARBA" id="ARBA00022777"/>
    </source>
</evidence>
<proteinExistence type="inferred from homology"/>
<reference evidence="13" key="1">
    <citation type="submission" date="2018-06" db="EMBL/GenBank/DDBJ databases">
        <authorList>
            <person name="Zhirakovskaya E."/>
        </authorList>
    </citation>
    <scope>NUCLEOTIDE SEQUENCE</scope>
</reference>
<evidence type="ECO:0000256" key="4">
    <source>
        <dbReference type="ARBA" id="ARBA00022490"/>
    </source>
</evidence>
<dbReference type="InterPro" id="IPR043129">
    <property type="entry name" value="ATPase_NBD"/>
</dbReference>
<evidence type="ECO:0000256" key="5">
    <source>
        <dbReference type="ARBA" id="ARBA00022679"/>
    </source>
</evidence>
<dbReference type="AlphaFoldDB" id="A0A3B0Z885"/>
<dbReference type="CDD" id="cd24015">
    <property type="entry name" value="ASKHA_NBD_PanK-III"/>
    <property type="match status" value="1"/>
</dbReference>
<evidence type="ECO:0000256" key="12">
    <source>
        <dbReference type="ARBA" id="ARBA00040883"/>
    </source>
</evidence>
<accession>A0A3B0Z885</accession>
<evidence type="ECO:0000256" key="2">
    <source>
        <dbReference type="ARBA" id="ARBA00004496"/>
    </source>
</evidence>
<dbReference type="GO" id="GO:0005524">
    <property type="term" value="F:ATP binding"/>
    <property type="evidence" value="ECO:0007669"/>
    <property type="project" value="UniProtKB-KW"/>
</dbReference>
<evidence type="ECO:0000256" key="10">
    <source>
        <dbReference type="ARBA" id="ARBA00022993"/>
    </source>
</evidence>
<dbReference type="EMBL" id="UOFQ01000144">
    <property type="protein sequence ID" value="VAW89608.1"/>
    <property type="molecule type" value="Genomic_DNA"/>
</dbReference>
<dbReference type="GO" id="GO:0005737">
    <property type="term" value="C:cytoplasm"/>
    <property type="evidence" value="ECO:0007669"/>
    <property type="project" value="UniProtKB-SubCell"/>
</dbReference>
<dbReference type="PANTHER" id="PTHR34265">
    <property type="entry name" value="TYPE III PANTOTHENATE KINASE"/>
    <property type="match status" value="1"/>
</dbReference>
<comment type="cofactor">
    <cofactor evidence="1">
        <name>K(+)</name>
        <dbReference type="ChEBI" id="CHEBI:29103"/>
    </cofactor>
</comment>
<evidence type="ECO:0000256" key="8">
    <source>
        <dbReference type="ARBA" id="ARBA00022840"/>
    </source>
</evidence>
<comment type="subcellular location">
    <subcellularLocation>
        <location evidence="2">Cytoplasm</location>
    </subcellularLocation>
</comment>
<dbReference type="PANTHER" id="PTHR34265:SF1">
    <property type="entry name" value="TYPE III PANTOTHENATE KINASE"/>
    <property type="match status" value="1"/>
</dbReference>
<dbReference type="NCBIfam" id="TIGR00671">
    <property type="entry name" value="baf"/>
    <property type="match status" value="1"/>
</dbReference>
<keyword evidence="9" id="KW-0630">Potassium</keyword>
<dbReference type="Gene3D" id="3.30.420.40">
    <property type="match status" value="2"/>
</dbReference>
<dbReference type="InterPro" id="IPR004619">
    <property type="entry name" value="Type_III_PanK"/>
</dbReference>
<keyword evidence="6" id="KW-0547">Nucleotide-binding</keyword>
<evidence type="ECO:0000256" key="9">
    <source>
        <dbReference type="ARBA" id="ARBA00022958"/>
    </source>
</evidence>
<dbReference type="Pfam" id="PF03309">
    <property type="entry name" value="Pan_kinase"/>
    <property type="match status" value="1"/>
</dbReference>
<protein>
    <recommendedName>
        <fullName evidence="12">Type III pantothenate kinase</fullName>
    </recommendedName>
</protein>
<comment type="similarity">
    <text evidence="11">Belongs to the type III pantothenate kinase family.</text>
</comment>